<dbReference type="EMBL" id="DS022300">
    <property type="protein sequence ID" value="OAJ36354.1"/>
    <property type="molecule type" value="Genomic_DNA"/>
</dbReference>
<proteinExistence type="predicted"/>
<reference evidence="1 2" key="1">
    <citation type="submission" date="2006-10" db="EMBL/GenBank/DDBJ databases">
        <title>The Genome Sequence of Batrachochytrium dendrobatidis JEL423.</title>
        <authorList>
            <consortium name="The Broad Institute Genome Sequencing Platform"/>
            <person name="Birren B."/>
            <person name="Lander E."/>
            <person name="Galagan J."/>
            <person name="Cuomo C."/>
            <person name="Devon K."/>
            <person name="Jaffe D."/>
            <person name="Butler J."/>
            <person name="Alvarez P."/>
            <person name="Gnerre S."/>
            <person name="Grabherr M."/>
            <person name="Kleber M."/>
            <person name="Mauceli E."/>
            <person name="Brockman W."/>
            <person name="Young S."/>
            <person name="LaButti K."/>
            <person name="Sykes S."/>
            <person name="DeCaprio D."/>
            <person name="Crawford M."/>
            <person name="Koehrsen M."/>
            <person name="Engels R."/>
            <person name="Montgomery P."/>
            <person name="Pearson M."/>
            <person name="Howarth C."/>
            <person name="Larson L."/>
            <person name="White J."/>
            <person name="O'Leary S."/>
            <person name="Kodira C."/>
            <person name="Zeng Q."/>
            <person name="Yandava C."/>
            <person name="Alvarado L."/>
            <person name="Longcore J."/>
            <person name="James T."/>
        </authorList>
    </citation>
    <scope>NUCLEOTIDE SEQUENCE [LARGE SCALE GENOMIC DNA]</scope>
    <source>
        <strain evidence="1 2">JEL423</strain>
    </source>
</reference>
<dbReference type="AlphaFoldDB" id="A0A177W9G8"/>
<accession>A0A177W9G8</accession>
<dbReference type="VEuPathDB" id="FungiDB:BDEG_20535"/>
<sequence length="109" mass="12586">MAASRILAVQQLRDKIFHIDRAALGMRTGSDILAKASMRQKLLHHYPPNIDLLALSSQDPRLKPLQLQDVWYETQRTREEALQARGKVVRVSGKYRLNISFIKFWVSTI</sequence>
<organism evidence="1 2">
    <name type="scientific">Batrachochytrium dendrobatidis (strain JEL423)</name>
    <dbReference type="NCBI Taxonomy" id="403673"/>
    <lineage>
        <taxon>Eukaryota</taxon>
        <taxon>Fungi</taxon>
        <taxon>Fungi incertae sedis</taxon>
        <taxon>Chytridiomycota</taxon>
        <taxon>Chytridiomycota incertae sedis</taxon>
        <taxon>Chytridiomycetes</taxon>
        <taxon>Rhizophydiales</taxon>
        <taxon>Rhizophydiales incertae sedis</taxon>
        <taxon>Batrachochytrium</taxon>
    </lineage>
</organism>
<name>A0A177W9G8_BATDL</name>
<gene>
    <name evidence="1" type="ORF">BDEG_20535</name>
</gene>
<evidence type="ECO:0000313" key="1">
    <source>
        <dbReference type="EMBL" id="OAJ36354.1"/>
    </source>
</evidence>
<protein>
    <submittedName>
        <fullName evidence="1">Uncharacterized protein</fullName>
    </submittedName>
</protein>
<dbReference type="Proteomes" id="UP000077115">
    <property type="component" value="Unassembled WGS sequence"/>
</dbReference>
<evidence type="ECO:0000313" key="2">
    <source>
        <dbReference type="Proteomes" id="UP000077115"/>
    </source>
</evidence>
<dbReference type="OrthoDB" id="2139296at2759"/>
<reference evidence="1 2" key="2">
    <citation type="submission" date="2016-05" db="EMBL/GenBank/DDBJ databases">
        <title>Lineage-specific infection strategies underlie the spectrum of fungal disease in amphibians.</title>
        <authorList>
            <person name="Cuomo C.A."/>
            <person name="Farrer R.A."/>
            <person name="James T."/>
            <person name="Longcore J."/>
            <person name="Birren B."/>
        </authorList>
    </citation>
    <scope>NUCLEOTIDE SEQUENCE [LARGE SCALE GENOMIC DNA]</scope>
    <source>
        <strain evidence="1 2">JEL423</strain>
    </source>
</reference>